<proteinExistence type="predicted"/>
<dbReference type="EMBL" id="JACSZT010000002">
    <property type="protein sequence ID" value="MBC6498165.1"/>
    <property type="molecule type" value="Genomic_DNA"/>
</dbReference>
<gene>
    <name evidence="1" type="ORF">H7R52_01040</name>
</gene>
<evidence type="ECO:0000313" key="2">
    <source>
        <dbReference type="Proteomes" id="UP000650485"/>
    </source>
</evidence>
<evidence type="ECO:0000313" key="1">
    <source>
        <dbReference type="EMBL" id="MBC6498165.1"/>
    </source>
</evidence>
<dbReference type="RefSeq" id="WP_157953805.1">
    <property type="nucleotide sequence ID" value="NZ_CABJBN010000004.1"/>
</dbReference>
<dbReference type="AlphaFoldDB" id="A0A923NEB9"/>
<dbReference type="Proteomes" id="UP000650485">
    <property type="component" value="Unassembled WGS sequence"/>
</dbReference>
<name>A0A923NEB9_WEICO</name>
<protein>
    <submittedName>
        <fullName evidence="1">Uncharacterized protein</fullName>
    </submittedName>
</protein>
<organism evidence="1 2">
    <name type="scientific">Weissella confusa</name>
    <name type="common">Lactobacillus confusus</name>
    <dbReference type="NCBI Taxonomy" id="1583"/>
    <lineage>
        <taxon>Bacteria</taxon>
        <taxon>Bacillati</taxon>
        <taxon>Bacillota</taxon>
        <taxon>Bacilli</taxon>
        <taxon>Lactobacillales</taxon>
        <taxon>Lactobacillaceae</taxon>
        <taxon>Weissella</taxon>
    </lineage>
</organism>
<reference evidence="1" key="1">
    <citation type="submission" date="2020-08" db="EMBL/GenBank/DDBJ databases">
        <title>Complete genome sequence of Weissella confusa strain FS54 provides insights into metabolic potential.</title>
        <authorList>
            <person name="Fhoula I."/>
            <person name="Najjari A."/>
            <person name="Lekired A."/>
            <person name="Bessrour-Aouam N."/>
            <person name="Jaballah S."/>
            <person name="Klibi N."/>
            <person name="Ouzari H.-I."/>
        </authorList>
    </citation>
    <scope>NUCLEOTIDE SEQUENCE</scope>
    <source>
        <strain evidence="1">FS54</strain>
    </source>
</reference>
<accession>A0A923NEB9</accession>
<sequence>MADWGGFWGAVCLFFDGDELRFFRLTVANVGDFGRWVPSEFVVLTIPNMQPNA</sequence>
<comment type="caution">
    <text evidence="1">The sequence shown here is derived from an EMBL/GenBank/DDBJ whole genome shotgun (WGS) entry which is preliminary data.</text>
</comment>